<feature type="domain" description="PASTA" evidence="4">
    <location>
        <begin position="623"/>
        <end position="682"/>
    </location>
</feature>
<dbReference type="PROSITE" id="PS51178">
    <property type="entry name" value="PASTA"/>
    <property type="match status" value="2"/>
</dbReference>
<dbReference type="InterPro" id="IPR012338">
    <property type="entry name" value="Beta-lactam/transpept-like"/>
</dbReference>
<dbReference type="Gene3D" id="3.90.1310.10">
    <property type="entry name" value="Penicillin-binding protein 2a (Domain 2)"/>
    <property type="match status" value="1"/>
</dbReference>
<dbReference type="GO" id="GO:0005886">
    <property type="term" value="C:plasma membrane"/>
    <property type="evidence" value="ECO:0007669"/>
    <property type="project" value="TreeGrafter"/>
</dbReference>
<reference evidence="5 6" key="1">
    <citation type="journal article" date="2019" name="Front. Microbiol.">
        <title>Thermoanaerosceptrum fracticalcis gen. nov. sp. nov., a Novel Fumarate-Fermenting Microorganism From a Deep Fractured Carbonate Aquifer of the US Great Basin.</title>
        <authorList>
            <person name="Hamilton-Brehm S.D."/>
            <person name="Stewart L.E."/>
            <person name="Zavarin M."/>
            <person name="Caldwell M."/>
            <person name="Lawson P.A."/>
            <person name="Onstott T.C."/>
            <person name="Grzymski J."/>
            <person name="Neveux I."/>
            <person name="Lollar B.S."/>
            <person name="Russell C.E."/>
            <person name="Moser D.P."/>
        </authorList>
    </citation>
    <scope>NUCLEOTIDE SEQUENCE [LARGE SCALE GENOMIC DNA]</scope>
    <source>
        <strain evidence="5 6">DRI-13</strain>
    </source>
</reference>
<comment type="subcellular location">
    <subcellularLocation>
        <location evidence="1">Membrane</location>
    </subcellularLocation>
</comment>
<comment type="similarity">
    <text evidence="2">Belongs to the transpeptidase family.</text>
</comment>
<protein>
    <submittedName>
        <fullName evidence="5">Stage V sporulation protein D</fullName>
    </submittedName>
</protein>
<dbReference type="NCBIfam" id="TIGR02214">
    <property type="entry name" value="spoVD_pbp"/>
    <property type="match status" value="1"/>
</dbReference>
<proteinExistence type="inferred from homology"/>
<dbReference type="SUPFAM" id="SSF56519">
    <property type="entry name" value="Penicillin binding protein dimerisation domain"/>
    <property type="match status" value="1"/>
</dbReference>
<dbReference type="OrthoDB" id="9804124at2"/>
<dbReference type="InterPro" id="IPR005311">
    <property type="entry name" value="PBP_dimer"/>
</dbReference>
<dbReference type="Gene3D" id="1.10.150.770">
    <property type="match status" value="1"/>
</dbReference>
<dbReference type="Gene3D" id="3.30.450.330">
    <property type="match status" value="1"/>
</dbReference>
<evidence type="ECO:0000259" key="4">
    <source>
        <dbReference type="PROSITE" id="PS51178"/>
    </source>
</evidence>
<dbReference type="KEGG" id="tfr:BR63_02305"/>
<evidence type="ECO:0000313" key="5">
    <source>
        <dbReference type="EMBL" id="QNB48264.1"/>
    </source>
</evidence>
<dbReference type="Gene3D" id="3.40.710.10">
    <property type="entry name" value="DD-peptidase/beta-lactamase superfamily"/>
    <property type="match status" value="1"/>
</dbReference>
<dbReference type="GO" id="GO:0008658">
    <property type="term" value="F:penicillin binding"/>
    <property type="evidence" value="ECO:0007669"/>
    <property type="project" value="InterPro"/>
</dbReference>
<evidence type="ECO:0000313" key="6">
    <source>
        <dbReference type="Proteomes" id="UP000515847"/>
    </source>
</evidence>
<evidence type="ECO:0000256" key="3">
    <source>
        <dbReference type="ARBA" id="ARBA00023136"/>
    </source>
</evidence>
<dbReference type="InterPro" id="IPR001460">
    <property type="entry name" value="PCN-bd_Tpept"/>
</dbReference>
<dbReference type="InterPro" id="IPR011927">
    <property type="entry name" value="SpoVD_pbp"/>
</dbReference>
<dbReference type="InterPro" id="IPR005543">
    <property type="entry name" value="PASTA_dom"/>
</dbReference>
<keyword evidence="6" id="KW-1185">Reference proteome</keyword>
<evidence type="ECO:0000256" key="1">
    <source>
        <dbReference type="ARBA" id="ARBA00004370"/>
    </source>
</evidence>
<dbReference type="SUPFAM" id="SSF54184">
    <property type="entry name" value="Penicillin-binding protein 2x (pbp-2x), c-terminal domain"/>
    <property type="match status" value="2"/>
</dbReference>
<name>A0A7G6E860_THEFR</name>
<dbReference type="AlphaFoldDB" id="A0A7G6E860"/>
<dbReference type="PANTHER" id="PTHR30627:SF1">
    <property type="entry name" value="PEPTIDOGLYCAN D,D-TRANSPEPTIDASE FTSI"/>
    <property type="match status" value="1"/>
</dbReference>
<dbReference type="Gene3D" id="3.30.10.20">
    <property type="match status" value="2"/>
</dbReference>
<dbReference type="InterPro" id="IPR050515">
    <property type="entry name" value="Beta-lactam/transpept"/>
</dbReference>
<dbReference type="Pfam" id="PF03717">
    <property type="entry name" value="PBP_dimer"/>
    <property type="match status" value="1"/>
</dbReference>
<evidence type="ECO:0000256" key="2">
    <source>
        <dbReference type="ARBA" id="ARBA00007171"/>
    </source>
</evidence>
<dbReference type="EMBL" id="CP045798">
    <property type="protein sequence ID" value="QNB48264.1"/>
    <property type="molecule type" value="Genomic_DNA"/>
</dbReference>
<dbReference type="Pfam" id="PF00905">
    <property type="entry name" value="Transpeptidase"/>
    <property type="match status" value="1"/>
</dbReference>
<dbReference type="SMART" id="SM00740">
    <property type="entry name" value="PASTA"/>
    <property type="match status" value="2"/>
</dbReference>
<keyword evidence="3" id="KW-0472">Membrane</keyword>
<dbReference type="Proteomes" id="UP000515847">
    <property type="component" value="Chromosome"/>
</dbReference>
<dbReference type="SUPFAM" id="SSF56601">
    <property type="entry name" value="beta-lactamase/transpeptidase-like"/>
    <property type="match status" value="1"/>
</dbReference>
<dbReference type="PANTHER" id="PTHR30627">
    <property type="entry name" value="PEPTIDOGLYCAN D,D-TRANSPEPTIDASE"/>
    <property type="match status" value="1"/>
</dbReference>
<gene>
    <name evidence="5" type="ORF">BR63_02305</name>
</gene>
<accession>A0A7G6E860</accession>
<dbReference type="CDD" id="cd06576">
    <property type="entry name" value="PASTA_Pbp2x-like_1"/>
    <property type="match status" value="1"/>
</dbReference>
<dbReference type="Pfam" id="PF03793">
    <property type="entry name" value="PASTA"/>
    <property type="match status" value="2"/>
</dbReference>
<sequence>MSLLFILSLRLIWVQFIMGQELQQKAFDARFRNVEVKAKRGVIYDAKGKPLAISVSTDSFYAIPAQVRKANKVDETAAKISQILGMDQAKVKELITKRQAFVWIQRHVPDEKAKALKALNLEGINFVEEPERFYPKGPLAAHVLGFAGIDNQGLNGIEITYDKILSGMPGTIMVEYDAKGQEIPDALHKYVPPQDGNSIYLTIDETIQYIVERELDATMKLRNPKRAGAIVMDPKTGRILAMAARPAFEPNKYKEYDASVWRNFLISDAYEPGSTFKTVTAAGALDEGVVKPTDRFYDPGFIKVGKETVNCWRRGRPHGSQSFVEGVQNSCNPVFVTVGLREGKDVFYRYLYGFGFGKKTNIELPGEATGILVPKERAKDIDLATMSIGQANAVTPIQLITAFAAISNDGWLMKPQLVKEIRDKDGNLVKTIEPEKVRQVISPETSRMLLEILETVVSQGTGKNAYIEGYRAGGKTGTAQKIIPGGGYSSTEFIGSFMGVAPVNDPRVVVLVIVDSPQGIYYGGQVAAPVFKNIVRDTLRYLQVPVQVEPEKLTQNNQKTVRVPNLTGMEIKEARNSLEKLKLKLDIYGDGTKVKAQLPLPGSELPEGGKVILYTSVPAHQGQPETVAVPDLTGKNLAEAKEIVKLLNFNLEVQGSGVVIRQEPEPGMQIAIGSTITVVMEPQSQTTIVPAGP</sequence>
<organism evidence="5 6">
    <name type="scientific">Thermanaerosceptrum fracticalcis</name>
    <dbReference type="NCBI Taxonomy" id="1712410"/>
    <lineage>
        <taxon>Bacteria</taxon>
        <taxon>Bacillati</taxon>
        <taxon>Bacillota</taxon>
        <taxon>Clostridia</taxon>
        <taxon>Eubacteriales</taxon>
        <taxon>Peptococcaceae</taxon>
        <taxon>Thermanaerosceptrum</taxon>
    </lineage>
</organism>
<feature type="domain" description="PASTA" evidence="4">
    <location>
        <begin position="557"/>
        <end position="617"/>
    </location>
</feature>
<dbReference type="CDD" id="cd06575">
    <property type="entry name" value="PASTA_Pbp2x-like_2"/>
    <property type="match status" value="1"/>
</dbReference>
<dbReference type="InterPro" id="IPR036138">
    <property type="entry name" value="PBP_dimer_sf"/>
</dbReference>
<dbReference type="GO" id="GO:0071555">
    <property type="term" value="P:cell wall organization"/>
    <property type="evidence" value="ECO:0007669"/>
    <property type="project" value="TreeGrafter"/>
</dbReference>